<organism evidence="1 2">
    <name type="scientific">Atopococcus tabaci</name>
    <dbReference type="NCBI Taxonomy" id="269774"/>
    <lineage>
        <taxon>Bacteria</taxon>
        <taxon>Bacillati</taxon>
        <taxon>Bacillota</taxon>
        <taxon>Bacilli</taxon>
        <taxon>Lactobacillales</taxon>
        <taxon>Carnobacteriaceae</taxon>
        <taxon>Atopococcus</taxon>
    </lineage>
</organism>
<comment type="caution">
    <text evidence="1">The sequence shown here is derived from an EMBL/GenBank/DDBJ whole genome shotgun (WGS) entry which is preliminary data.</text>
</comment>
<proteinExistence type="predicted"/>
<gene>
    <name evidence="1" type="ORF">Q4F26_05305</name>
</gene>
<evidence type="ECO:0000313" key="2">
    <source>
        <dbReference type="Proteomes" id="UP001171751"/>
    </source>
</evidence>
<sequence length="262" mass="31490">MIENLRREAYPAAIYKSREMPVVSYFGHIPWEIIYSFDVLPIRAYGIDYYVVEEEHSLCSMLNSTVEYLRRDKCPFMYASSYFIVDDYCPLRTQVIQEHFDPVYVYQDPDRLINFLEDTFEKEFDEEQFIQVTEKSARISELLVDIQYSNLPPSDINKYQYFTQYIFDLDERIQYLESVEFQKKKDQNFIELGQIAGIFQHFDQEVILEGRFCEGESHIVTESRGFNFIQEKYQRPVGQQPKFNVNRCELFKENYLKYEGED</sequence>
<dbReference type="AlphaFoldDB" id="A0AA43UD41"/>
<name>A0AA43UD41_9LACT</name>
<dbReference type="EMBL" id="JAUNQW010000024">
    <property type="protein sequence ID" value="MDO5457748.1"/>
    <property type="molecule type" value="Genomic_DNA"/>
</dbReference>
<reference evidence="1" key="1">
    <citation type="submission" date="2023-07" db="EMBL/GenBank/DDBJ databases">
        <title>Between Cages and Wild: Unraveling the Impact of Captivity on Animal Microbiomes and Antimicrobial Resistance.</title>
        <authorList>
            <person name="Schmartz G.P."/>
            <person name="Rehner J."/>
            <person name="Schuff M.J."/>
            <person name="Becker S.L."/>
            <person name="Kravczyk M."/>
            <person name="Gurevich A."/>
            <person name="Francke R."/>
            <person name="Mueller R."/>
            <person name="Keller V."/>
            <person name="Keller A."/>
        </authorList>
    </citation>
    <scope>NUCLEOTIDE SEQUENCE</scope>
    <source>
        <strain evidence="1">S39M_St_73</strain>
    </source>
</reference>
<protein>
    <submittedName>
        <fullName evidence="1">2-hydroxyacyl-CoA dehydratase family protein</fullName>
    </submittedName>
</protein>
<dbReference type="Proteomes" id="UP001171751">
    <property type="component" value="Unassembled WGS sequence"/>
</dbReference>
<keyword evidence="2" id="KW-1185">Reference proteome</keyword>
<accession>A0AA43UD41</accession>
<evidence type="ECO:0000313" key="1">
    <source>
        <dbReference type="EMBL" id="MDO5457748.1"/>
    </source>
</evidence>